<dbReference type="InterPro" id="IPR029062">
    <property type="entry name" value="Class_I_gatase-like"/>
</dbReference>
<dbReference type="RefSeq" id="WP_092095901.1">
    <property type="nucleotide sequence ID" value="NZ_FNAR01000006.1"/>
</dbReference>
<dbReference type="PANTHER" id="PTHR37947">
    <property type="entry name" value="BLL2462 PROTEIN"/>
    <property type="match status" value="1"/>
</dbReference>
<feature type="transmembrane region" description="Helical" evidence="1">
    <location>
        <begin position="37"/>
        <end position="59"/>
    </location>
</feature>
<dbReference type="Proteomes" id="UP000198823">
    <property type="component" value="Unassembled WGS sequence"/>
</dbReference>
<keyword evidence="1" id="KW-1133">Transmembrane helix</keyword>
<organism evidence="3 4">
    <name type="scientific">Bhargavaea beijingensis</name>
    <dbReference type="NCBI Taxonomy" id="426756"/>
    <lineage>
        <taxon>Bacteria</taxon>
        <taxon>Bacillati</taxon>
        <taxon>Bacillota</taxon>
        <taxon>Bacilli</taxon>
        <taxon>Bacillales</taxon>
        <taxon>Caryophanaceae</taxon>
        <taxon>Bhargavaea</taxon>
    </lineage>
</organism>
<proteinExistence type="predicted"/>
<dbReference type="Gene3D" id="3.40.50.410">
    <property type="entry name" value="von Willebrand factor, type A domain"/>
    <property type="match status" value="1"/>
</dbReference>
<evidence type="ECO:0000313" key="3">
    <source>
        <dbReference type="EMBL" id="SDE27715.1"/>
    </source>
</evidence>
<dbReference type="InterPro" id="IPR010768">
    <property type="entry name" value="GATase1-like"/>
</dbReference>
<keyword evidence="1" id="KW-0812">Transmembrane</keyword>
<evidence type="ECO:0000313" key="4">
    <source>
        <dbReference type="Proteomes" id="UP000198823"/>
    </source>
</evidence>
<dbReference type="Gene3D" id="3.40.50.880">
    <property type="match status" value="2"/>
</dbReference>
<feature type="domain" description="VWFA" evidence="2">
    <location>
        <begin position="400"/>
        <end position="572"/>
    </location>
</feature>
<dbReference type="PROSITE" id="PS50234">
    <property type="entry name" value="VWFA"/>
    <property type="match status" value="1"/>
</dbReference>
<evidence type="ECO:0000259" key="2">
    <source>
        <dbReference type="PROSITE" id="PS50234"/>
    </source>
</evidence>
<sequence>MDFRIEHPAYLLFLLPALGYLIWSWNRERGRTGRTALVLLILRIAAATLLIVAATSPYFQMRAKEEKLIFLVDRSASMEGTEEETAAFVADAVSKGQGRDIAVLSFAGEVTNDTQESSGAAISRSEGETDIEGALRYASAASAGHPARIVVLSDGRETMGDALEYIRSQFPAGVTVDTALFAAPESEDVSVSSFTVPATGRKGESQQLEVTVRATDSATARLVLFRNDRPIAERNIDLAVGENKFSFIDVQSAEGLVKYEAQVMMEGDGIQENNRMAAVTEIEGPPRILIADTAGNPSPLGNLIGKSGVIVQTIHAENLPHDLSSYLQYDAVIFDNVPGHLVGEDRMTVIHQAVRTFGLGFMMVGGEGSFGLGGYFRTPMEEMLPVDMDVTGKQLIPSLGVVIILDRSSSMSGRKLELAKEAAARSAALLREDDTLGFIAFDDSPWEVIEASPIGDPEEVSGEIMSVTPGGGTNIYPAAALAYERLRGLQLERKHIILLTDGMSASGGDYAALAKDGEADGVTMSTVAIGADADRQLLRQLSEQAAGRYYEVTDADSVPSILSRETAMLSRTYIVDEPSTPAVREATGWDALFGNGLPQINAYIATTAKPSSDVILESPKGDPILAEGRYGLGRTLAYTSDSGAWSGAFASWDRWGEMWITAISRILPTFRNEPFDVRRNTDGSYTVAGPKSVPFLDIAVVDEKGRQLQATVEPVRPGTARVRIQSGPGLVYFRISGDGETVSKAGITIPYGEEYRPGPPVKERLLALAEASGGRLLESPEESLRSPESSKKDILPAWSWFVLLSMMIFFADITLRRFGMPRILKPGWTVIGQKNATGNREETTVGKLLKAKKLER</sequence>
<dbReference type="AlphaFoldDB" id="A0A1G7BNF3"/>
<dbReference type="SUPFAM" id="SSF53300">
    <property type="entry name" value="vWA-like"/>
    <property type="match status" value="2"/>
</dbReference>
<dbReference type="EMBL" id="FNAR01000006">
    <property type="protein sequence ID" value="SDE27715.1"/>
    <property type="molecule type" value="Genomic_DNA"/>
</dbReference>
<accession>A0A1G7BNF3</accession>
<dbReference type="Pfam" id="PF13519">
    <property type="entry name" value="VWA_2"/>
    <property type="match status" value="1"/>
</dbReference>
<feature type="transmembrane region" description="Helical" evidence="1">
    <location>
        <begin position="797"/>
        <end position="815"/>
    </location>
</feature>
<dbReference type="SMART" id="SM00327">
    <property type="entry name" value="VWA"/>
    <property type="match status" value="2"/>
</dbReference>
<protein>
    <submittedName>
        <fullName evidence="3">von Willebrand factor type A domain-containing protein</fullName>
    </submittedName>
</protein>
<gene>
    <name evidence="3" type="ORF">SAMN04488126_10625</name>
</gene>
<dbReference type="CDD" id="cd00198">
    <property type="entry name" value="vWFA"/>
    <property type="match status" value="1"/>
</dbReference>
<dbReference type="Pfam" id="PF07090">
    <property type="entry name" value="GATase1_like"/>
    <property type="match status" value="1"/>
</dbReference>
<dbReference type="SUPFAM" id="SSF52317">
    <property type="entry name" value="Class I glutamine amidotransferase-like"/>
    <property type="match status" value="1"/>
</dbReference>
<dbReference type="PANTHER" id="PTHR37947:SF2">
    <property type="entry name" value="VON WILLEBRAND FACTOR TYPE A"/>
    <property type="match status" value="1"/>
</dbReference>
<dbReference type="OrthoDB" id="9781333at2"/>
<name>A0A1G7BNF3_9BACL</name>
<feature type="transmembrane region" description="Helical" evidence="1">
    <location>
        <begin position="7"/>
        <end position="25"/>
    </location>
</feature>
<dbReference type="InterPro" id="IPR002035">
    <property type="entry name" value="VWF_A"/>
</dbReference>
<evidence type="ECO:0000256" key="1">
    <source>
        <dbReference type="SAM" id="Phobius"/>
    </source>
</evidence>
<dbReference type="STRING" id="426756.SAMN04488126_10625"/>
<reference evidence="3 4" key="1">
    <citation type="submission" date="2016-10" db="EMBL/GenBank/DDBJ databases">
        <authorList>
            <person name="de Groot N.N."/>
        </authorList>
    </citation>
    <scope>NUCLEOTIDE SEQUENCE [LARGE SCALE GENOMIC DNA]</scope>
    <source>
        <strain evidence="3 4">CGMCC 1.6762</strain>
    </source>
</reference>
<dbReference type="InterPro" id="IPR036465">
    <property type="entry name" value="vWFA_dom_sf"/>
</dbReference>
<keyword evidence="1" id="KW-0472">Membrane</keyword>
<dbReference type="Pfam" id="PF00092">
    <property type="entry name" value="VWA"/>
    <property type="match status" value="1"/>
</dbReference>